<dbReference type="PROSITE" id="PS01086">
    <property type="entry name" value="RIBUL_P_3_EPIMER_2"/>
    <property type="match status" value="1"/>
</dbReference>
<feature type="binding site" evidence="10">
    <location>
        <position position="5"/>
    </location>
    <ligand>
        <name>substrate</name>
    </ligand>
</feature>
<dbReference type="Pfam" id="PF00834">
    <property type="entry name" value="Ribul_P_3_epim"/>
    <property type="match status" value="1"/>
</dbReference>
<dbReference type="NCBIfam" id="NF004076">
    <property type="entry name" value="PRK05581.1-4"/>
    <property type="match status" value="1"/>
</dbReference>
<comment type="function">
    <text evidence="10">Catalyzes the reversible epimerization of D-ribulose 5-phosphate to D-xylulose 5-phosphate.</text>
</comment>
<protein>
    <recommendedName>
        <fullName evidence="7 10">Ribulose-phosphate 3-epimerase</fullName>
        <ecNumber evidence="7 10">5.1.3.1</ecNumber>
    </recommendedName>
</protein>
<evidence type="ECO:0000313" key="12">
    <source>
        <dbReference type="EMBL" id="WBW49248.1"/>
    </source>
</evidence>
<name>A0ABY7QR35_9FIRM</name>
<feature type="binding site" evidence="10">
    <location>
        <position position="63"/>
    </location>
    <ligand>
        <name>a divalent metal cation</name>
        <dbReference type="ChEBI" id="CHEBI:60240"/>
    </ligand>
</feature>
<feature type="binding site" evidence="10">
    <location>
        <begin position="194"/>
        <end position="195"/>
    </location>
    <ligand>
        <name>substrate</name>
    </ligand>
</feature>
<evidence type="ECO:0000256" key="2">
    <source>
        <dbReference type="ARBA" id="ARBA00001936"/>
    </source>
</evidence>
<organism evidence="12 13">
    <name type="scientific">Peptoniphilus equinus</name>
    <dbReference type="NCBI Taxonomy" id="3016343"/>
    <lineage>
        <taxon>Bacteria</taxon>
        <taxon>Bacillati</taxon>
        <taxon>Bacillota</taxon>
        <taxon>Tissierellia</taxon>
        <taxon>Tissierellales</taxon>
        <taxon>Peptoniphilaceae</taxon>
        <taxon>Peptoniphilus</taxon>
    </lineage>
</organism>
<dbReference type="SUPFAM" id="SSF51366">
    <property type="entry name" value="Ribulose-phoshate binding barrel"/>
    <property type="match status" value="1"/>
</dbReference>
<dbReference type="Gene3D" id="3.20.20.70">
    <property type="entry name" value="Aldolase class I"/>
    <property type="match status" value="1"/>
</dbReference>
<feature type="binding site" evidence="10">
    <location>
        <begin position="172"/>
        <end position="174"/>
    </location>
    <ligand>
        <name>substrate</name>
    </ligand>
</feature>
<dbReference type="PIRSF" id="PIRSF001461">
    <property type="entry name" value="RPE"/>
    <property type="match status" value="1"/>
</dbReference>
<comment type="similarity">
    <text evidence="6 10 11">Belongs to the ribulose-phosphate 3-epimerase family.</text>
</comment>
<keyword evidence="9 10" id="KW-0413">Isomerase</keyword>
<gene>
    <name evidence="10 12" type="primary">rpe</name>
    <name evidence="12" type="ORF">O6R05_04355</name>
</gene>
<feature type="binding site" evidence="10">
    <location>
        <position position="32"/>
    </location>
    <ligand>
        <name>a divalent metal cation</name>
        <dbReference type="ChEBI" id="CHEBI:60240"/>
    </ligand>
</feature>
<sequence length="215" mass="23393">MIAPSILSCDFSNMKQNFDVLNEGPADYVHVDIMDGNYVPNISFGPDIVKDLRKLSTIPFDVHLMIEHPEQYINVFFDAGADILTVHPQTTAHLSRTLQAIKAKGIKAGIAINPAESLDVLNYTIQDLDLILIMSVNPGFGGQSFITTALDKIKAVRKLIDEKNPSCLLEVDGGIKLNNAQAVYDAGADIIVAGSAIFGATDPLDALKQFRELRP</sequence>
<evidence type="ECO:0000256" key="4">
    <source>
        <dbReference type="ARBA" id="ARBA00001947"/>
    </source>
</evidence>
<evidence type="ECO:0000256" key="7">
    <source>
        <dbReference type="ARBA" id="ARBA00013188"/>
    </source>
</evidence>
<dbReference type="InterPro" id="IPR013785">
    <property type="entry name" value="Aldolase_TIM"/>
</dbReference>
<dbReference type="NCBIfam" id="TIGR01163">
    <property type="entry name" value="rpe"/>
    <property type="match status" value="1"/>
</dbReference>
<evidence type="ECO:0000256" key="11">
    <source>
        <dbReference type="PIRNR" id="PIRNR001461"/>
    </source>
</evidence>
<feature type="active site" description="Proton acceptor" evidence="10">
    <location>
        <position position="32"/>
    </location>
</feature>
<dbReference type="Proteomes" id="UP001210339">
    <property type="component" value="Chromosome"/>
</dbReference>
<keyword evidence="13" id="KW-1185">Reference proteome</keyword>
<proteinExistence type="inferred from homology"/>
<comment type="cofactor">
    <cofactor evidence="3">
        <name>Co(2+)</name>
        <dbReference type="ChEBI" id="CHEBI:48828"/>
    </cofactor>
</comment>
<dbReference type="EC" id="5.1.3.1" evidence="7 10"/>
<comment type="cofactor">
    <cofactor evidence="2">
        <name>Mn(2+)</name>
        <dbReference type="ChEBI" id="CHEBI:29035"/>
    </cofactor>
</comment>
<feature type="binding site" evidence="10">
    <location>
        <begin position="139"/>
        <end position="142"/>
    </location>
    <ligand>
        <name>substrate</name>
    </ligand>
</feature>
<dbReference type="InterPro" id="IPR011060">
    <property type="entry name" value="RibuloseP-bd_barrel"/>
</dbReference>
<feature type="binding site" evidence="10">
    <location>
        <position position="172"/>
    </location>
    <ligand>
        <name>a divalent metal cation</name>
        <dbReference type="ChEBI" id="CHEBI:60240"/>
    </ligand>
</feature>
<feature type="binding site" evidence="10">
    <location>
        <position position="63"/>
    </location>
    <ligand>
        <name>substrate</name>
    </ligand>
</feature>
<evidence type="ECO:0000256" key="9">
    <source>
        <dbReference type="ARBA" id="ARBA00023235"/>
    </source>
</evidence>
<evidence type="ECO:0000256" key="6">
    <source>
        <dbReference type="ARBA" id="ARBA00009541"/>
    </source>
</evidence>
<comment type="catalytic activity">
    <reaction evidence="1 10 11">
        <text>D-ribulose 5-phosphate = D-xylulose 5-phosphate</text>
        <dbReference type="Rhea" id="RHEA:13677"/>
        <dbReference type="ChEBI" id="CHEBI:57737"/>
        <dbReference type="ChEBI" id="CHEBI:58121"/>
        <dbReference type="EC" id="5.1.3.1"/>
    </reaction>
</comment>
<comment type="cofactor">
    <cofactor evidence="10">
        <name>a divalent metal cation</name>
        <dbReference type="ChEBI" id="CHEBI:60240"/>
    </cofactor>
    <text evidence="10">Binds 1 divalent metal cation per subunit.</text>
</comment>
<dbReference type="InterPro" id="IPR000056">
    <property type="entry name" value="Ribul_P_3_epim-like"/>
</dbReference>
<evidence type="ECO:0000256" key="8">
    <source>
        <dbReference type="ARBA" id="ARBA00022723"/>
    </source>
</evidence>
<dbReference type="InterPro" id="IPR026019">
    <property type="entry name" value="Ribul_P_3_epim"/>
</dbReference>
<evidence type="ECO:0000256" key="1">
    <source>
        <dbReference type="ARBA" id="ARBA00001782"/>
    </source>
</evidence>
<keyword evidence="8 10" id="KW-0479">Metal-binding</keyword>
<evidence type="ECO:0000256" key="3">
    <source>
        <dbReference type="ARBA" id="ARBA00001941"/>
    </source>
</evidence>
<feature type="binding site" evidence="10">
    <location>
        <position position="30"/>
    </location>
    <ligand>
        <name>a divalent metal cation</name>
        <dbReference type="ChEBI" id="CHEBI:60240"/>
    </ligand>
</feature>
<comment type="cofactor">
    <cofactor evidence="4">
        <name>Zn(2+)</name>
        <dbReference type="ChEBI" id="CHEBI:29105"/>
    </cofactor>
</comment>
<dbReference type="PROSITE" id="PS01085">
    <property type="entry name" value="RIBUL_P_3_EPIMER_1"/>
    <property type="match status" value="1"/>
</dbReference>
<comment type="pathway">
    <text evidence="10">Carbohydrate degradation.</text>
</comment>
<dbReference type="HAMAP" id="MF_02227">
    <property type="entry name" value="RPE"/>
    <property type="match status" value="1"/>
</dbReference>
<evidence type="ECO:0000256" key="10">
    <source>
        <dbReference type="HAMAP-Rule" id="MF_02227"/>
    </source>
</evidence>
<reference evidence="12 13" key="1">
    <citation type="submission" date="2023-01" db="EMBL/GenBank/DDBJ databases">
        <authorList>
            <person name="Lee S.H."/>
            <person name="Jung H.S."/>
            <person name="Yun J.U."/>
        </authorList>
    </citation>
    <scope>NUCLEOTIDE SEQUENCE [LARGE SCALE GENOMIC DNA]</scope>
    <source>
        <strain evidence="12 13">CBA3646</strain>
    </source>
</reference>
<comment type="cofactor">
    <cofactor evidence="5">
        <name>Fe(2+)</name>
        <dbReference type="ChEBI" id="CHEBI:29033"/>
    </cofactor>
</comment>
<feature type="active site" description="Proton donor" evidence="10">
    <location>
        <position position="172"/>
    </location>
</feature>
<dbReference type="EMBL" id="CP115667">
    <property type="protein sequence ID" value="WBW49248.1"/>
    <property type="molecule type" value="Genomic_DNA"/>
</dbReference>
<dbReference type="GO" id="GO:0004750">
    <property type="term" value="F:D-ribulose-phosphate 3-epimerase activity"/>
    <property type="evidence" value="ECO:0007669"/>
    <property type="project" value="UniProtKB-EC"/>
</dbReference>
<dbReference type="PANTHER" id="PTHR11749">
    <property type="entry name" value="RIBULOSE-5-PHOSPHATE-3-EPIMERASE"/>
    <property type="match status" value="1"/>
</dbReference>
<evidence type="ECO:0000256" key="5">
    <source>
        <dbReference type="ARBA" id="ARBA00001954"/>
    </source>
</evidence>
<dbReference type="RefSeq" id="WP_271190780.1">
    <property type="nucleotide sequence ID" value="NZ_CP115667.1"/>
</dbReference>
<dbReference type="CDD" id="cd00429">
    <property type="entry name" value="RPE"/>
    <property type="match status" value="1"/>
</dbReference>
<keyword evidence="10 11" id="KW-0119">Carbohydrate metabolism</keyword>
<evidence type="ECO:0000313" key="13">
    <source>
        <dbReference type="Proteomes" id="UP001210339"/>
    </source>
</evidence>
<accession>A0ABY7QR35</accession>